<dbReference type="Gene3D" id="2.120.10.70">
    <property type="entry name" value="Fucose-specific lectin"/>
    <property type="match status" value="1"/>
</dbReference>
<reference evidence="2" key="2">
    <citation type="submission" date="2023-06" db="EMBL/GenBank/DDBJ databases">
        <authorList>
            <consortium name="Lawrence Berkeley National Laboratory"/>
            <person name="Haridas S."/>
            <person name="Hensen N."/>
            <person name="Bonometti L."/>
            <person name="Westerberg I."/>
            <person name="Brannstrom I.O."/>
            <person name="Guillou S."/>
            <person name="Cros-Aarteil S."/>
            <person name="Calhoun S."/>
            <person name="Kuo A."/>
            <person name="Mondo S."/>
            <person name="Pangilinan J."/>
            <person name="Riley R."/>
            <person name="Labutti K."/>
            <person name="Andreopoulos B."/>
            <person name="Lipzen A."/>
            <person name="Chen C."/>
            <person name="Yanf M."/>
            <person name="Daum C."/>
            <person name="Ng V."/>
            <person name="Clum A."/>
            <person name="Steindorff A."/>
            <person name="Ohm R."/>
            <person name="Martin F."/>
            <person name="Silar P."/>
            <person name="Natvig D."/>
            <person name="Lalanne C."/>
            <person name="Gautier V."/>
            <person name="Ament-Velasquez S.L."/>
            <person name="Kruys A."/>
            <person name="Hutchinson M.I."/>
            <person name="Powell A.J."/>
            <person name="Barry K."/>
            <person name="Miller A.N."/>
            <person name="Grigoriev I.V."/>
            <person name="Debuchy R."/>
            <person name="Gladieux P."/>
            <person name="Thoren M.H."/>
            <person name="Johannesson H."/>
        </authorList>
    </citation>
    <scope>NUCLEOTIDE SEQUENCE</scope>
    <source>
        <strain evidence="2">CBS 955.72</strain>
    </source>
</reference>
<comment type="caution">
    <text evidence="2">The sequence shown here is derived from an EMBL/GenBank/DDBJ whole genome shotgun (WGS) entry which is preliminary data.</text>
</comment>
<dbReference type="Proteomes" id="UP001275084">
    <property type="component" value="Unassembled WGS sequence"/>
</dbReference>
<dbReference type="EMBL" id="JAUIQD010000004">
    <property type="protein sequence ID" value="KAK3353298.1"/>
    <property type="molecule type" value="Genomic_DNA"/>
</dbReference>
<sequence length="366" mass="40524">MSVSGRIERQNFDADIKGSFVPYYSQFSGPVSVTVTLGQVLFAGTLAFSHLPKPTKRFCSPGPVLYPITATSFFHKRYKNVLVVYFGLDGAIAEVMNIEGAWRLTTWVAAPGVSTATRLAVANCPGNGQVHLFYTTTRNTIGLRVFTLGTGWSPGRLDVQGEAPVIPPWSALSALHSPRSLRLYYQRDDDVICEISRETASTEWVRTELGRAARGTSITSVWYPGKESPVYLVYFQGEDGRLCGYRHDGEGGEISELPLVDVPLRAPLSAVAWWCSGRASVRLFYISAGGEVCGLSWLDDQGWTRSYRIERSDGESIGRGGQIAALQMGRGDKIRIYLYDSSRSTLDEIGFSKTRRKPMVNTIWHR</sequence>
<keyword evidence="3" id="KW-1185">Reference proteome</keyword>
<evidence type="ECO:0000313" key="2">
    <source>
        <dbReference type="EMBL" id="KAK3353298.1"/>
    </source>
</evidence>
<evidence type="ECO:0000256" key="1">
    <source>
        <dbReference type="ARBA" id="ARBA00009042"/>
    </source>
</evidence>
<evidence type="ECO:0008006" key="4">
    <source>
        <dbReference type="Google" id="ProtNLM"/>
    </source>
</evidence>
<accession>A0AAJ0HIG1</accession>
<evidence type="ECO:0000313" key="3">
    <source>
        <dbReference type="Proteomes" id="UP001275084"/>
    </source>
</evidence>
<dbReference type="Pfam" id="PF07938">
    <property type="entry name" value="Fungal_lectin"/>
    <property type="match status" value="1"/>
</dbReference>
<protein>
    <recommendedName>
        <fullName evidence="4">Fucose-specific lectin</fullName>
    </recommendedName>
</protein>
<dbReference type="SUPFAM" id="SSF89372">
    <property type="entry name" value="Fucose-specific lectin"/>
    <property type="match status" value="1"/>
</dbReference>
<comment type="similarity">
    <text evidence="1">Belongs to the fungal fucose-specific lectin family.</text>
</comment>
<dbReference type="InterPro" id="IPR012475">
    <property type="entry name" value="Fungal_lectin"/>
</dbReference>
<organism evidence="2 3">
    <name type="scientific">Lasiosphaeria hispida</name>
    <dbReference type="NCBI Taxonomy" id="260671"/>
    <lineage>
        <taxon>Eukaryota</taxon>
        <taxon>Fungi</taxon>
        <taxon>Dikarya</taxon>
        <taxon>Ascomycota</taxon>
        <taxon>Pezizomycotina</taxon>
        <taxon>Sordariomycetes</taxon>
        <taxon>Sordariomycetidae</taxon>
        <taxon>Sordariales</taxon>
        <taxon>Lasiosphaeriaceae</taxon>
        <taxon>Lasiosphaeria</taxon>
    </lineage>
</organism>
<reference evidence="2" key="1">
    <citation type="journal article" date="2023" name="Mol. Phylogenet. Evol.">
        <title>Genome-scale phylogeny and comparative genomics of the fungal order Sordariales.</title>
        <authorList>
            <person name="Hensen N."/>
            <person name="Bonometti L."/>
            <person name="Westerberg I."/>
            <person name="Brannstrom I.O."/>
            <person name="Guillou S."/>
            <person name="Cros-Aarteil S."/>
            <person name="Calhoun S."/>
            <person name="Haridas S."/>
            <person name="Kuo A."/>
            <person name="Mondo S."/>
            <person name="Pangilinan J."/>
            <person name="Riley R."/>
            <person name="LaButti K."/>
            <person name="Andreopoulos B."/>
            <person name="Lipzen A."/>
            <person name="Chen C."/>
            <person name="Yan M."/>
            <person name="Daum C."/>
            <person name="Ng V."/>
            <person name="Clum A."/>
            <person name="Steindorff A."/>
            <person name="Ohm R.A."/>
            <person name="Martin F."/>
            <person name="Silar P."/>
            <person name="Natvig D.O."/>
            <person name="Lalanne C."/>
            <person name="Gautier V."/>
            <person name="Ament-Velasquez S.L."/>
            <person name="Kruys A."/>
            <person name="Hutchinson M.I."/>
            <person name="Powell A.J."/>
            <person name="Barry K."/>
            <person name="Miller A.N."/>
            <person name="Grigoriev I.V."/>
            <person name="Debuchy R."/>
            <person name="Gladieux P."/>
            <person name="Hiltunen Thoren M."/>
            <person name="Johannesson H."/>
        </authorList>
    </citation>
    <scope>NUCLEOTIDE SEQUENCE</scope>
    <source>
        <strain evidence="2">CBS 955.72</strain>
    </source>
</reference>
<proteinExistence type="inferred from homology"/>
<dbReference type="AlphaFoldDB" id="A0AAJ0HIG1"/>
<gene>
    <name evidence="2" type="ORF">B0T25DRAFT_581071</name>
</gene>
<name>A0AAJ0HIG1_9PEZI</name>